<dbReference type="FunFam" id="1.10.238.150:FF:000002">
    <property type="entry name" value="protein diaphanous homolog 2 isoform X2"/>
    <property type="match status" value="1"/>
</dbReference>
<dbReference type="Gene3D" id="6.10.30.30">
    <property type="match status" value="1"/>
</dbReference>
<feature type="coiled-coil region" evidence="1">
    <location>
        <begin position="100"/>
        <end position="127"/>
    </location>
</feature>
<evidence type="ECO:0000259" key="4">
    <source>
        <dbReference type="SMART" id="SM01140"/>
    </source>
</evidence>
<accession>A0A3M0L6H2</accession>
<dbReference type="Pfam" id="PF03372">
    <property type="entry name" value="Exo_endo_phos"/>
    <property type="match status" value="1"/>
</dbReference>
<evidence type="ECO:0008006" key="7">
    <source>
        <dbReference type="Google" id="ProtNLM"/>
    </source>
</evidence>
<keyword evidence="6" id="KW-1185">Reference proteome</keyword>
<dbReference type="InterPro" id="IPR051412">
    <property type="entry name" value="Formin_Homology_Diaphanous_sf"/>
</dbReference>
<feature type="domain" description="Formin GTPase-binding" evidence="4">
    <location>
        <begin position="11"/>
        <end position="190"/>
    </location>
</feature>
<dbReference type="Gene3D" id="1.25.10.10">
    <property type="entry name" value="Leucine-rich Repeat Variant"/>
    <property type="match status" value="2"/>
</dbReference>
<dbReference type="PANTHER" id="PTHR45691:SF3">
    <property type="entry name" value="PROTEIN DIAPHANOUS HOMOLOG 2"/>
    <property type="match status" value="1"/>
</dbReference>
<dbReference type="InterPro" id="IPR016024">
    <property type="entry name" value="ARM-type_fold"/>
</dbReference>
<dbReference type="GO" id="GO:0030041">
    <property type="term" value="P:actin filament polymerization"/>
    <property type="evidence" value="ECO:0007669"/>
    <property type="project" value="TreeGrafter"/>
</dbReference>
<feature type="compositionally biased region" description="Pro residues" evidence="2">
    <location>
        <begin position="368"/>
        <end position="489"/>
    </location>
</feature>
<gene>
    <name evidence="5" type="ORF">DUI87_01563</name>
</gene>
<dbReference type="SUPFAM" id="SSF56219">
    <property type="entry name" value="DNase I-like"/>
    <property type="match status" value="1"/>
</dbReference>
<feature type="domain" description="Formin FH3" evidence="3">
    <location>
        <begin position="140"/>
        <end position="297"/>
    </location>
</feature>
<dbReference type="OrthoDB" id="1668162at2759"/>
<dbReference type="SMART" id="SM01139">
    <property type="entry name" value="Drf_FH3"/>
    <property type="match status" value="1"/>
</dbReference>
<dbReference type="EMBL" id="QRBI01000093">
    <property type="protein sequence ID" value="RMC20711.1"/>
    <property type="molecule type" value="Genomic_DNA"/>
</dbReference>
<dbReference type="PANTHER" id="PTHR45691">
    <property type="entry name" value="PROTEIN DIAPHANOUS"/>
    <property type="match status" value="1"/>
</dbReference>
<sequence length="803" mass="89243">MTRASCCLRRDNKLKESLLLRIVTVLYRSISADVGRKEMCRAGLGGGGLKNSKHECTLSSQEYIHELRSGISDEKLLNCLESLRVSLTSNPVSWVNNFGLEGLGLLLDALEKLLDKKQQESIDKKNQHKLIQCLKAFMNNKLGQALGAITTAAERHSREERFSQIVEGLENHEFIQLQVACMQLINALVTSPDDLDFRIHLRNEFLRCGLKKILPYLYFLNACTDVSEVFHLLYNMVKDTSSENYFLSILQHFLLIRNDYYVRPQYYKIIEECVSQIVLHCSGMDPDFKYRGRMDINFTHLVDACVDKAKVEESEKKAADLSRKFDEEFTARQEAQAELQKREEKIKELETEVKQLQTQGPGLTEVPAVPPALPSETAPPSPVPSLPGGTIPPPPLPGGGTIPPPPLPGGPTIPPPPLPGGAVIPPPPPLPGASLPPPLPPLPGGAIPLPPPLPGVPPPPPLPGGEGPPPLPRGAVPPPPPFGGPPMPPPLGGVPFAPFPVAPALPHGMKEKKKYKLEVSMKRINWSKIEPQEIGENSFWVKAEEDKFEDPELFAKLALTFGTQMKAGALHWDGYKLFRRDRKGRRGGGVALYIKEAFDAIGIETTEDGIECLWVRIKGKVNKADILLGVCYRPPNQEEEVDNLFYKQLENVSVSSALVLVGDFNLPDICWELNIAEKRQSRKFLECMEDNFLSQLVGEATRGGTMLDLLFANRDGLVGDVVVGGRLRHSDHEIIEFSIFGEIRRSTNKTLTLDFRRADFGLFRRLIQRVPWEAALKNKGVQESWSCFKTEILRAQEQTVPVC</sequence>
<dbReference type="Pfam" id="PF06367">
    <property type="entry name" value="Drf_FH3"/>
    <property type="match status" value="2"/>
</dbReference>
<organism evidence="5 6">
    <name type="scientific">Hirundo rustica rustica</name>
    <dbReference type="NCBI Taxonomy" id="333673"/>
    <lineage>
        <taxon>Eukaryota</taxon>
        <taxon>Metazoa</taxon>
        <taxon>Chordata</taxon>
        <taxon>Craniata</taxon>
        <taxon>Vertebrata</taxon>
        <taxon>Euteleostomi</taxon>
        <taxon>Archelosauria</taxon>
        <taxon>Archosauria</taxon>
        <taxon>Dinosauria</taxon>
        <taxon>Saurischia</taxon>
        <taxon>Theropoda</taxon>
        <taxon>Coelurosauria</taxon>
        <taxon>Aves</taxon>
        <taxon>Neognathae</taxon>
        <taxon>Neoaves</taxon>
        <taxon>Telluraves</taxon>
        <taxon>Australaves</taxon>
        <taxon>Passeriformes</taxon>
        <taxon>Sylvioidea</taxon>
        <taxon>Hirundinidae</taxon>
        <taxon>Hirundo</taxon>
    </lineage>
</organism>
<dbReference type="AlphaFoldDB" id="A0A3M0L6H2"/>
<dbReference type="Gene3D" id="1.10.238.150">
    <property type="entry name" value="Formin, FH3 diaphanous domain"/>
    <property type="match status" value="1"/>
</dbReference>
<dbReference type="GO" id="GO:0003824">
    <property type="term" value="F:catalytic activity"/>
    <property type="evidence" value="ECO:0007669"/>
    <property type="project" value="InterPro"/>
</dbReference>
<dbReference type="PRINTS" id="PR01217">
    <property type="entry name" value="PRICHEXTENSN"/>
</dbReference>
<reference evidence="5 6" key="1">
    <citation type="submission" date="2018-07" db="EMBL/GenBank/DDBJ databases">
        <title>A high quality draft genome assembly of the barn swallow (H. rustica rustica).</title>
        <authorList>
            <person name="Formenti G."/>
            <person name="Chiara M."/>
            <person name="Poveda L."/>
            <person name="Francoijs K.-J."/>
            <person name="Bonisoli-Alquati A."/>
            <person name="Canova L."/>
            <person name="Gianfranceschi L."/>
            <person name="Horner D.S."/>
            <person name="Saino N."/>
        </authorList>
    </citation>
    <scope>NUCLEOTIDE SEQUENCE [LARGE SCALE GENOMIC DNA]</scope>
    <source>
        <strain evidence="5">Chelidonia</strain>
        <tissue evidence="5">Blood</tissue>
    </source>
</reference>
<dbReference type="STRING" id="333673.A0A3M0L6H2"/>
<dbReference type="Pfam" id="PF06371">
    <property type="entry name" value="Drf_GBD"/>
    <property type="match status" value="1"/>
</dbReference>
<dbReference type="SMART" id="SM01140">
    <property type="entry name" value="Drf_GBD"/>
    <property type="match status" value="1"/>
</dbReference>
<proteinExistence type="predicted"/>
<evidence type="ECO:0000256" key="2">
    <source>
        <dbReference type="SAM" id="MobiDB-lite"/>
    </source>
</evidence>
<keyword evidence="1" id="KW-0175">Coiled coil</keyword>
<dbReference type="GO" id="GO:0003779">
    <property type="term" value="F:actin binding"/>
    <property type="evidence" value="ECO:0007669"/>
    <property type="project" value="InterPro"/>
</dbReference>
<dbReference type="GO" id="GO:0031267">
    <property type="term" value="F:small GTPase binding"/>
    <property type="evidence" value="ECO:0007669"/>
    <property type="project" value="InterPro"/>
</dbReference>
<dbReference type="InterPro" id="IPR036691">
    <property type="entry name" value="Endo/exonu/phosph_ase_sf"/>
</dbReference>
<feature type="region of interest" description="Disordered" evidence="2">
    <location>
        <begin position="353"/>
        <end position="489"/>
    </location>
</feature>
<dbReference type="Gene3D" id="3.60.10.10">
    <property type="entry name" value="Endonuclease/exonuclease/phosphatase"/>
    <property type="match status" value="1"/>
</dbReference>
<dbReference type="GO" id="GO:0005884">
    <property type="term" value="C:actin filament"/>
    <property type="evidence" value="ECO:0007669"/>
    <property type="project" value="TreeGrafter"/>
</dbReference>
<evidence type="ECO:0000259" key="3">
    <source>
        <dbReference type="SMART" id="SM01139"/>
    </source>
</evidence>
<comment type="caution">
    <text evidence="5">The sequence shown here is derived from an EMBL/GenBank/DDBJ whole genome shotgun (WGS) entry which is preliminary data.</text>
</comment>
<dbReference type="SUPFAM" id="SSF48371">
    <property type="entry name" value="ARM repeat"/>
    <property type="match status" value="1"/>
</dbReference>
<dbReference type="Proteomes" id="UP000269221">
    <property type="component" value="Unassembled WGS sequence"/>
</dbReference>
<evidence type="ECO:0000313" key="6">
    <source>
        <dbReference type="Proteomes" id="UP000269221"/>
    </source>
</evidence>
<dbReference type="InterPro" id="IPR005135">
    <property type="entry name" value="Endo/exonuclease/phosphatase"/>
</dbReference>
<evidence type="ECO:0000256" key="1">
    <source>
        <dbReference type="SAM" id="Coils"/>
    </source>
</evidence>
<dbReference type="InterPro" id="IPR010472">
    <property type="entry name" value="FH3_dom"/>
</dbReference>
<dbReference type="InterPro" id="IPR010473">
    <property type="entry name" value="GTPase-bd"/>
</dbReference>
<name>A0A3M0L6H2_HIRRU</name>
<evidence type="ECO:0000313" key="5">
    <source>
        <dbReference type="EMBL" id="RMC20711.1"/>
    </source>
</evidence>
<dbReference type="InterPro" id="IPR011989">
    <property type="entry name" value="ARM-like"/>
</dbReference>
<protein>
    <recommendedName>
        <fullName evidence="7">GBD/FH3 domain-containing protein</fullName>
    </recommendedName>
</protein>